<dbReference type="GO" id="GO:0003677">
    <property type="term" value="F:DNA binding"/>
    <property type="evidence" value="ECO:0007669"/>
    <property type="project" value="InterPro"/>
</dbReference>
<protein>
    <submittedName>
        <fullName evidence="10">Excinuclease ABC subunit B</fullName>
    </submittedName>
</protein>
<dbReference type="Pfam" id="PF12344">
    <property type="entry name" value="UvrB"/>
    <property type="match status" value="1"/>
</dbReference>
<comment type="caution">
    <text evidence="10">The sequence shown here is derived from an EMBL/GenBank/DDBJ whole genome shotgun (WGS) entry which is preliminary data.</text>
</comment>
<dbReference type="NCBIfam" id="NF003673">
    <property type="entry name" value="PRK05298.1"/>
    <property type="match status" value="1"/>
</dbReference>
<keyword evidence="5" id="KW-0067">ATP-binding</keyword>
<feature type="domain" description="Helicase C-terminal" evidence="9">
    <location>
        <begin position="439"/>
        <end position="601"/>
    </location>
</feature>
<keyword evidence="2" id="KW-0547">Nucleotide-binding</keyword>
<keyword evidence="7" id="KW-0234">DNA repair</keyword>
<dbReference type="NCBIfam" id="TIGR00631">
    <property type="entry name" value="uvrb"/>
    <property type="match status" value="1"/>
</dbReference>
<dbReference type="InterPro" id="IPR004807">
    <property type="entry name" value="UvrB"/>
</dbReference>
<keyword evidence="1" id="KW-0963">Cytoplasm</keyword>
<evidence type="ECO:0000256" key="4">
    <source>
        <dbReference type="ARBA" id="ARBA00022769"/>
    </source>
</evidence>
<sequence>MKFKLYSEFNLSGDQPKAVEGLCAGLEKGERFQTLLGVTGSGKTYTVANVIERIQKPTLVIAPNKTLAAQLYQEYKAFFPHNKVAYFVSYYDYYQPEAYLPVTDTYIEKEAMINEQIDRYRHIATSSLLTRKDVIVVASVSCIYNLGVPENYFDSVIGLDVGRIISRGDLLKWLVKIGFERNQMGDKRGTFRIRGDVFEVNPVSEEIVYRIELEGQKIKELAIVDKLTRKIKEELQDLIIFPPKHFVTTLPEREVALKTIKAELKERLAFFKKEELLLEAERLERRTKYDMEMISTLGFCHGIENYSRHLSGKAPGSPPDTLLAYFPKDKNGKPDFLTIIDESHISVPQVRGMYAGDQSRKKVLVEHGWRLPSALDNRPLNFKEFEARIGSVIFTSATPAKYEEERSTKVVEQIVRPTGLIDPPIDIRPVFNRAKNRGQIDDVMEEAIATAKRGERTLLVTLTKKMAEELTTFLNEKGFKAQYMHSDIKTFDRTRILEEFRRGDFDVLVGINLLREGLDLPEVSLVAILDADREGFLRTETSLIQTMGRAARNVGGRVILYADKMTGSLERAISECARRRKIQIAYNKMHNITPRTIERSIKEFE</sequence>
<dbReference type="CDD" id="cd18790">
    <property type="entry name" value="SF2_C_UvrB"/>
    <property type="match status" value="1"/>
</dbReference>
<dbReference type="GO" id="GO:0006289">
    <property type="term" value="P:nucleotide-excision repair"/>
    <property type="evidence" value="ECO:0007669"/>
    <property type="project" value="InterPro"/>
</dbReference>
<dbReference type="Pfam" id="PF04851">
    <property type="entry name" value="ResIII"/>
    <property type="match status" value="1"/>
</dbReference>
<dbReference type="Pfam" id="PF00271">
    <property type="entry name" value="Helicase_C"/>
    <property type="match status" value="1"/>
</dbReference>
<evidence type="ECO:0000256" key="6">
    <source>
        <dbReference type="ARBA" id="ARBA00022881"/>
    </source>
</evidence>
<dbReference type="InterPro" id="IPR024759">
    <property type="entry name" value="UvrB_YAD/RRR_dom"/>
</dbReference>
<evidence type="ECO:0000256" key="5">
    <source>
        <dbReference type="ARBA" id="ARBA00022840"/>
    </source>
</evidence>
<dbReference type="Gene3D" id="3.40.50.300">
    <property type="entry name" value="P-loop containing nucleotide triphosphate hydrolases"/>
    <property type="match status" value="3"/>
</dbReference>
<feature type="domain" description="Helicase ATP-binding" evidence="8">
    <location>
        <begin position="24"/>
        <end position="159"/>
    </location>
</feature>
<evidence type="ECO:0000313" key="11">
    <source>
        <dbReference type="Proteomes" id="UP000230903"/>
    </source>
</evidence>
<evidence type="ECO:0000256" key="7">
    <source>
        <dbReference type="ARBA" id="ARBA00023204"/>
    </source>
</evidence>
<dbReference type="GO" id="GO:0004518">
    <property type="term" value="F:nuclease activity"/>
    <property type="evidence" value="ECO:0007669"/>
    <property type="project" value="UniProtKB-KW"/>
</dbReference>
<evidence type="ECO:0000259" key="8">
    <source>
        <dbReference type="PROSITE" id="PS51192"/>
    </source>
</evidence>
<keyword evidence="6" id="KW-0267">Excision nuclease</keyword>
<dbReference type="CDD" id="cd17916">
    <property type="entry name" value="DEXHc_UvrB"/>
    <property type="match status" value="1"/>
</dbReference>
<gene>
    <name evidence="10" type="ORF">COU10_02255</name>
</gene>
<dbReference type="PROSITE" id="PS51192">
    <property type="entry name" value="HELICASE_ATP_BIND_1"/>
    <property type="match status" value="1"/>
</dbReference>
<dbReference type="SMART" id="SM00487">
    <property type="entry name" value="DEXDc"/>
    <property type="match status" value="1"/>
</dbReference>
<dbReference type="SUPFAM" id="SSF52540">
    <property type="entry name" value="P-loop containing nucleoside triphosphate hydrolases"/>
    <property type="match status" value="2"/>
</dbReference>
<dbReference type="GO" id="GO:0005524">
    <property type="term" value="F:ATP binding"/>
    <property type="evidence" value="ECO:0007669"/>
    <property type="project" value="UniProtKB-KW"/>
</dbReference>
<evidence type="ECO:0000259" key="9">
    <source>
        <dbReference type="PROSITE" id="PS51194"/>
    </source>
</evidence>
<dbReference type="PANTHER" id="PTHR24029:SF0">
    <property type="entry name" value="UVRABC SYSTEM PROTEIN B"/>
    <property type="match status" value="1"/>
</dbReference>
<dbReference type="InterPro" id="IPR001650">
    <property type="entry name" value="Helicase_C-like"/>
</dbReference>
<name>A0A2H0UND0_9BACT</name>
<dbReference type="InterPro" id="IPR027417">
    <property type="entry name" value="P-loop_NTPase"/>
</dbReference>
<dbReference type="Proteomes" id="UP000230903">
    <property type="component" value="Unassembled WGS sequence"/>
</dbReference>
<dbReference type="PROSITE" id="PS51194">
    <property type="entry name" value="HELICASE_CTER"/>
    <property type="match status" value="1"/>
</dbReference>
<keyword evidence="3" id="KW-0227">DNA damage</keyword>
<evidence type="ECO:0000313" key="10">
    <source>
        <dbReference type="EMBL" id="PIR87891.1"/>
    </source>
</evidence>
<organism evidence="10 11">
    <name type="scientific">Candidatus Harrisonbacteria bacterium CG10_big_fil_rev_8_21_14_0_10_45_28</name>
    <dbReference type="NCBI Taxonomy" id="1974586"/>
    <lineage>
        <taxon>Bacteria</taxon>
        <taxon>Candidatus Harrisoniibacteriota</taxon>
    </lineage>
</organism>
<evidence type="ECO:0000256" key="3">
    <source>
        <dbReference type="ARBA" id="ARBA00022763"/>
    </source>
</evidence>
<dbReference type="InterPro" id="IPR014001">
    <property type="entry name" value="Helicase_ATP-bd"/>
</dbReference>
<dbReference type="InterPro" id="IPR006935">
    <property type="entry name" value="Helicase/UvrB_N"/>
</dbReference>
<keyword evidence="4" id="KW-0228">DNA excision</keyword>
<proteinExistence type="predicted"/>
<reference evidence="11" key="1">
    <citation type="submission" date="2017-09" db="EMBL/GenBank/DDBJ databases">
        <title>Depth-based differentiation of microbial function through sediment-hosted aquifers and enrichment of novel symbionts in the deep terrestrial subsurface.</title>
        <authorList>
            <person name="Probst A.J."/>
            <person name="Ladd B."/>
            <person name="Jarett J.K."/>
            <person name="Geller-Mcgrath D.E."/>
            <person name="Sieber C.M.K."/>
            <person name="Emerson J.B."/>
            <person name="Anantharaman K."/>
            <person name="Thomas B.C."/>
            <person name="Malmstrom R."/>
            <person name="Stieglmeier M."/>
            <person name="Klingl A."/>
            <person name="Woyke T."/>
            <person name="Ryan C.M."/>
            <person name="Banfield J.F."/>
        </authorList>
    </citation>
    <scope>NUCLEOTIDE SEQUENCE [LARGE SCALE GENOMIC DNA]</scope>
</reference>
<dbReference type="SMART" id="SM00490">
    <property type="entry name" value="HELICc"/>
    <property type="match status" value="1"/>
</dbReference>
<dbReference type="GO" id="GO:0009380">
    <property type="term" value="C:excinuclease repair complex"/>
    <property type="evidence" value="ECO:0007669"/>
    <property type="project" value="InterPro"/>
</dbReference>
<dbReference type="AlphaFoldDB" id="A0A2H0UND0"/>
<evidence type="ECO:0000256" key="2">
    <source>
        <dbReference type="ARBA" id="ARBA00022741"/>
    </source>
</evidence>
<dbReference type="GO" id="GO:0016887">
    <property type="term" value="F:ATP hydrolysis activity"/>
    <property type="evidence" value="ECO:0007669"/>
    <property type="project" value="InterPro"/>
</dbReference>
<dbReference type="EMBL" id="PFBC01000035">
    <property type="protein sequence ID" value="PIR87891.1"/>
    <property type="molecule type" value="Genomic_DNA"/>
</dbReference>
<evidence type="ECO:0000256" key="1">
    <source>
        <dbReference type="ARBA" id="ARBA00022490"/>
    </source>
</evidence>
<dbReference type="PANTHER" id="PTHR24029">
    <property type="entry name" value="UVRABC SYSTEM PROTEIN B"/>
    <property type="match status" value="1"/>
</dbReference>
<accession>A0A2H0UND0</accession>
<dbReference type="Pfam" id="PF17757">
    <property type="entry name" value="UvrB_inter"/>
    <property type="match status" value="1"/>
</dbReference>
<dbReference type="InterPro" id="IPR041471">
    <property type="entry name" value="UvrB_inter"/>
</dbReference>